<dbReference type="AlphaFoldDB" id="A0A518CHG8"/>
<feature type="domain" description="ParB-like N-terminal" evidence="1">
    <location>
        <begin position="20"/>
        <end position="109"/>
    </location>
</feature>
<dbReference type="Gene3D" id="3.90.1530.10">
    <property type="entry name" value="Conserved hypothetical protein from pyrococcus furiosus pfu- 392566-001, ParB domain"/>
    <property type="match status" value="1"/>
</dbReference>
<protein>
    <submittedName>
        <fullName evidence="2">ParB-like nuclease domain protein</fullName>
    </submittedName>
</protein>
<dbReference type="Pfam" id="PF02195">
    <property type="entry name" value="ParB_N"/>
    <property type="match status" value="1"/>
</dbReference>
<dbReference type="CDD" id="cd16401">
    <property type="entry name" value="ParB_N_like_MT"/>
    <property type="match status" value="1"/>
</dbReference>
<name>A0A518CHG8_9PLAN</name>
<proteinExistence type="predicted"/>
<evidence type="ECO:0000313" key="2">
    <source>
        <dbReference type="EMBL" id="QDU78614.1"/>
    </source>
</evidence>
<dbReference type="Proteomes" id="UP000317178">
    <property type="component" value="Chromosome"/>
</dbReference>
<organism evidence="2 3">
    <name type="scientific">Polystyrenella longa</name>
    <dbReference type="NCBI Taxonomy" id="2528007"/>
    <lineage>
        <taxon>Bacteria</taxon>
        <taxon>Pseudomonadati</taxon>
        <taxon>Planctomycetota</taxon>
        <taxon>Planctomycetia</taxon>
        <taxon>Planctomycetales</taxon>
        <taxon>Planctomycetaceae</taxon>
        <taxon>Polystyrenella</taxon>
    </lineage>
</organism>
<evidence type="ECO:0000313" key="3">
    <source>
        <dbReference type="Proteomes" id="UP000317178"/>
    </source>
</evidence>
<dbReference type="EMBL" id="CP036281">
    <property type="protein sequence ID" value="QDU78614.1"/>
    <property type="molecule type" value="Genomic_DNA"/>
</dbReference>
<dbReference type="SUPFAM" id="SSF110849">
    <property type="entry name" value="ParB/Sulfiredoxin"/>
    <property type="match status" value="1"/>
</dbReference>
<dbReference type="KEGG" id="plon:Pla110_03180"/>
<dbReference type="InterPro" id="IPR003115">
    <property type="entry name" value="ParB_N"/>
</dbReference>
<dbReference type="RefSeq" id="WP_197440430.1">
    <property type="nucleotide sequence ID" value="NZ_CP036281.1"/>
</dbReference>
<dbReference type="SMART" id="SM00470">
    <property type="entry name" value="ParB"/>
    <property type="match status" value="1"/>
</dbReference>
<accession>A0A518CHG8</accession>
<gene>
    <name evidence="2" type="ORF">Pla110_03180</name>
</gene>
<keyword evidence="3" id="KW-1185">Reference proteome</keyword>
<dbReference type="InterPro" id="IPR036086">
    <property type="entry name" value="ParB/Sulfiredoxin_sf"/>
</dbReference>
<evidence type="ECO:0000259" key="1">
    <source>
        <dbReference type="SMART" id="SM00470"/>
    </source>
</evidence>
<reference evidence="2 3" key="1">
    <citation type="submission" date="2019-02" db="EMBL/GenBank/DDBJ databases">
        <title>Deep-cultivation of Planctomycetes and their phenomic and genomic characterization uncovers novel biology.</title>
        <authorList>
            <person name="Wiegand S."/>
            <person name="Jogler M."/>
            <person name="Boedeker C."/>
            <person name="Pinto D."/>
            <person name="Vollmers J."/>
            <person name="Rivas-Marin E."/>
            <person name="Kohn T."/>
            <person name="Peeters S.H."/>
            <person name="Heuer A."/>
            <person name="Rast P."/>
            <person name="Oberbeckmann S."/>
            <person name="Bunk B."/>
            <person name="Jeske O."/>
            <person name="Meyerdierks A."/>
            <person name="Storesund J.E."/>
            <person name="Kallscheuer N."/>
            <person name="Luecker S."/>
            <person name="Lage O.M."/>
            <person name="Pohl T."/>
            <person name="Merkel B.J."/>
            <person name="Hornburger P."/>
            <person name="Mueller R.-W."/>
            <person name="Bruemmer F."/>
            <person name="Labrenz M."/>
            <person name="Spormann A.M."/>
            <person name="Op den Camp H."/>
            <person name="Overmann J."/>
            <person name="Amann R."/>
            <person name="Jetten M.S.M."/>
            <person name="Mascher T."/>
            <person name="Medema M.H."/>
            <person name="Devos D.P."/>
            <person name="Kaster A.-K."/>
            <person name="Ovreas L."/>
            <person name="Rohde M."/>
            <person name="Galperin M.Y."/>
            <person name="Jogler C."/>
        </authorList>
    </citation>
    <scope>NUCLEOTIDE SEQUENCE [LARGE SCALE GENOMIC DNA]</scope>
    <source>
        <strain evidence="2 3">Pla110</strain>
    </source>
</reference>
<sequence length="204" mass="23390">MFAEINPQVEGKGGISFPLRRMPITELKPAPYNPRIPLEPGTPAYRRLERSLQEFSLVQPIVWNDQTGHIVSGHQRVEILKDRGETDIPVLVVSLSTEREKALNVTLNNRQVGSDWDQNALATLMTDLVDLPDFDATLTGFDERDLNDFLFTPDPNFEPEEEEAEQNHVLVTLEVPPEHWTEIQQDLNEIIRRWRVPVHVQLPS</sequence>